<dbReference type="GO" id="GO:0006352">
    <property type="term" value="P:DNA-templated transcription initiation"/>
    <property type="evidence" value="ECO:0007669"/>
    <property type="project" value="InterPro"/>
</dbReference>
<keyword evidence="4" id="KW-0238">DNA-binding</keyword>
<dbReference type="InterPro" id="IPR036388">
    <property type="entry name" value="WH-like_DNA-bd_sf"/>
</dbReference>
<dbReference type="KEGG" id="mpof:MPOR_03410"/>
<evidence type="ECO:0000256" key="4">
    <source>
        <dbReference type="ARBA" id="ARBA00023125"/>
    </source>
</evidence>
<keyword evidence="3" id="KW-0731">Sigma factor</keyword>
<dbReference type="Pfam" id="PF04542">
    <property type="entry name" value="Sigma70_r2"/>
    <property type="match status" value="1"/>
</dbReference>
<dbReference type="InterPro" id="IPR007627">
    <property type="entry name" value="RNA_pol_sigma70_r2"/>
</dbReference>
<protein>
    <submittedName>
        <fullName evidence="8">ECF RNA polymerase sigma factor SigH</fullName>
    </submittedName>
</protein>
<dbReference type="InterPro" id="IPR039425">
    <property type="entry name" value="RNA_pol_sigma-70-like"/>
</dbReference>
<dbReference type="CDD" id="cd06171">
    <property type="entry name" value="Sigma70_r4"/>
    <property type="match status" value="1"/>
</dbReference>
<dbReference type="RefSeq" id="WP_163672206.1">
    <property type="nucleotide sequence ID" value="NZ_AP022570.1"/>
</dbReference>
<organism evidence="8 9">
    <name type="scientific">Mycolicibacterium poriferae</name>
    <dbReference type="NCBI Taxonomy" id="39694"/>
    <lineage>
        <taxon>Bacteria</taxon>
        <taxon>Bacillati</taxon>
        <taxon>Actinomycetota</taxon>
        <taxon>Actinomycetes</taxon>
        <taxon>Mycobacteriales</taxon>
        <taxon>Mycobacteriaceae</taxon>
        <taxon>Mycolicibacterium</taxon>
    </lineage>
</organism>
<dbReference type="Pfam" id="PF08281">
    <property type="entry name" value="Sigma70_r4_2"/>
    <property type="match status" value="1"/>
</dbReference>
<evidence type="ECO:0000313" key="8">
    <source>
        <dbReference type="EMBL" id="BBX49315.1"/>
    </source>
</evidence>
<gene>
    <name evidence="8" type="primary">sigH_1</name>
    <name evidence="8" type="ORF">MPOR_03410</name>
</gene>
<dbReference type="EMBL" id="AP022570">
    <property type="protein sequence ID" value="BBX49315.1"/>
    <property type="molecule type" value="Genomic_DNA"/>
</dbReference>
<dbReference type="InterPro" id="IPR013325">
    <property type="entry name" value="RNA_pol_sigma_r2"/>
</dbReference>
<dbReference type="GO" id="GO:0016987">
    <property type="term" value="F:sigma factor activity"/>
    <property type="evidence" value="ECO:0007669"/>
    <property type="project" value="UniProtKB-KW"/>
</dbReference>
<accession>A0A6N4V311</accession>
<evidence type="ECO:0000259" key="6">
    <source>
        <dbReference type="Pfam" id="PF04542"/>
    </source>
</evidence>
<evidence type="ECO:0000259" key="7">
    <source>
        <dbReference type="Pfam" id="PF08281"/>
    </source>
</evidence>
<evidence type="ECO:0000256" key="2">
    <source>
        <dbReference type="ARBA" id="ARBA00023015"/>
    </source>
</evidence>
<dbReference type="SUPFAM" id="SSF88659">
    <property type="entry name" value="Sigma3 and sigma4 domains of RNA polymerase sigma factors"/>
    <property type="match status" value="1"/>
</dbReference>
<evidence type="ECO:0000256" key="5">
    <source>
        <dbReference type="ARBA" id="ARBA00023163"/>
    </source>
</evidence>
<proteinExistence type="inferred from homology"/>
<dbReference type="InterPro" id="IPR014284">
    <property type="entry name" value="RNA_pol_sigma-70_dom"/>
</dbReference>
<evidence type="ECO:0000313" key="9">
    <source>
        <dbReference type="Proteomes" id="UP000466785"/>
    </source>
</evidence>
<dbReference type="GO" id="GO:0003677">
    <property type="term" value="F:DNA binding"/>
    <property type="evidence" value="ECO:0007669"/>
    <property type="project" value="UniProtKB-KW"/>
</dbReference>
<dbReference type="NCBIfam" id="TIGR02937">
    <property type="entry name" value="sigma70-ECF"/>
    <property type="match status" value="1"/>
</dbReference>
<comment type="similarity">
    <text evidence="1">Belongs to the sigma-70 factor family. ECF subfamily.</text>
</comment>
<evidence type="ECO:0000256" key="3">
    <source>
        <dbReference type="ARBA" id="ARBA00023082"/>
    </source>
</evidence>
<dbReference type="AlphaFoldDB" id="A0A6N4V311"/>
<feature type="domain" description="RNA polymerase sigma factor 70 region 4 type 2" evidence="7">
    <location>
        <begin position="125"/>
        <end position="177"/>
    </location>
</feature>
<dbReference type="PANTHER" id="PTHR43133:SF59">
    <property type="entry name" value="ECF RNA POLYMERASE SIGMA FACTOR SIGR"/>
    <property type="match status" value="1"/>
</dbReference>
<feature type="domain" description="RNA polymerase sigma-70 region 2" evidence="6">
    <location>
        <begin position="27"/>
        <end position="85"/>
    </location>
</feature>
<dbReference type="InterPro" id="IPR013324">
    <property type="entry name" value="RNA_pol_sigma_r3/r4-like"/>
</dbReference>
<keyword evidence="5" id="KW-0804">Transcription</keyword>
<keyword evidence="2" id="KW-0805">Transcription regulation</keyword>
<keyword evidence="9" id="KW-1185">Reference proteome</keyword>
<sequence>MTTTHLAHDDDLAARFARDAVPAIDGLYRHAFTLTRDRNDAEDLLQDTAARAYAGFGSFQPGTNLSGWLYRIMVNAHLNNRRWQQHRPTLSFTAEFSDPQLLSHARRTAGLGSAEDEVLARAGDQRVAAAMRGLPATYRTAVYYADVEGRKFKEIAALTDVPIGTVMSRVHRGRIRLRRALAEPAAA</sequence>
<dbReference type="Gene3D" id="1.10.10.10">
    <property type="entry name" value="Winged helix-like DNA-binding domain superfamily/Winged helix DNA-binding domain"/>
    <property type="match status" value="1"/>
</dbReference>
<dbReference type="InterPro" id="IPR013249">
    <property type="entry name" value="RNA_pol_sigma70_r4_t2"/>
</dbReference>
<reference evidence="8 9" key="1">
    <citation type="journal article" date="2019" name="Emerg. Microbes Infect.">
        <title>Comprehensive subspecies identification of 175 nontuberculous mycobacteria species based on 7547 genomic profiles.</title>
        <authorList>
            <person name="Matsumoto Y."/>
            <person name="Kinjo T."/>
            <person name="Motooka D."/>
            <person name="Nabeya D."/>
            <person name="Jung N."/>
            <person name="Uechi K."/>
            <person name="Horii T."/>
            <person name="Iida T."/>
            <person name="Fujita J."/>
            <person name="Nakamura S."/>
        </authorList>
    </citation>
    <scope>NUCLEOTIDE SEQUENCE [LARGE SCALE GENOMIC DNA]</scope>
    <source>
        <strain evidence="8 9">JCM 12603</strain>
    </source>
</reference>
<name>A0A6N4V311_9MYCO</name>
<dbReference type="Proteomes" id="UP000466785">
    <property type="component" value="Chromosome"/>
</dbReference>
<dbReference type="PANTHER" id="PTHR43133">
    <property type="entry name" value="RNA POLYMERASE ECF-TYPE SIGMA FACTO"/>
    <property type="match status" value="1"/>
</dbReference>
<evidence type="ECO:0000256" key="1">
    <source>
        <dbReference type="ARBA" id="ARBA00010641"/>
    </source>
</evidence>
<dbReference type="Gene3D" id="1.10.1740.10">
    <property type="match status" value="1"/>
</dbReference>
<dbReference type="SUPFAM" id="SSF88946">
    <property type="entry name" value="Sigma2 domain of RNA polymerase sigma factors"/>
    <property type="match status" value="1"/>
</dbReference>